<feature type="region of interest" description="Disordered" evidence="2">
    <location>
        <begin position="1046"/>
        <end position="1067"/>
    </location>
</feature>
<feature type="compositionally biased region" description="Low complexity" evidence="2">
    <location>
        <begin position="1103"/>
        <end position="1124"/>
    </location>
</feature>
<feature type="coiled-coil region" evidence="1">
    <location>
        <begin position="814"/>
        <end position="848"/>
    </location>
</feature>
<comment type="caution">
    <text evidence="3">The sequence shown here is derived from an EMBL/GenBank/DDBJ whole genome shotgun (WGS) entry which is preliminary data.</text>
</comment>
<evidence type="ECO:0000256" key="1">
    <source>
        <dbReference type="SAM" id="Coils"/>
    </source>
</evidence>
<sequence>MDAADAEMFRQDDEFLEYLMSLPKPPEEQRPLSQVAQAESSLESPEAPSKVGLDHLDNLCKLMEQLGDLKDQNNKLQRRVQYLEDLRALQEMHKQLLARTQNSQESLLDKKGKEEEFEEMDRQHSEELEDGAIPAKSKVSKWTRVKEAFRWEKAQIEPQESRSQDSGIGLCPDRAGHVVHQGAGECRDLRVCVEESVLMSSNQLLSSSSSSNEDLMDIELNFGALNEAANAFAQNMSESKASAEQRLRRSASPMDTETERRSKSTESAQEEAKLEKKAGLKTPWSKVKNIIQTRRDSLKRRTLPGVSRLSDDELEDEPLWHREHQRFREQHKKLPVLTLTMPSTEEENVNPALLTPIECRHRKESFPRKISSQRSGSLGVSPPVVRRPSKWTKVKKAFLTSRRYEEAPNAVSMPSSPHAGGFKFSQHDDIKGARRKSTSGDVDRMEDVNHYHLSPQFRKRLLEWQIRRAMSGSFVCNFKPSSMKKQRFAGKAAPQEEDDLHRELPEEFARKLDEWKKIKEGKLSPRLNRKDSEKNKANQKEKQLQWLEKELSKVEREKQRLEREREKFLEREARLERMRRAIFPGEGRDGPEQEVLIQTSTGFFRFHGISEQFTKKLFEWEQQRGIAPEASTFALLDPKYHPEGEAESGNLIRCKSVGSVAEQTGNSSLIVQSQPSSLSLNDVEALEAELEENRMSSEPRLRADSFNRPRADSRSKPRSRSNSKSRPRPPIGRPPINAQDVPSAVIVDVEATVEVTAPLVAIPSIQHEVPQWSTAEQEKTILTKEDICTGVGHYHVKRADSVRSSSSHQLLEENMKLIAELKEKESICRQLELEIEQIERKMNDVSYTHQKQLERLRREERDPEDEPCEDRVQRLRRSVMDLGARRERLQMQTQALQDSFEEASQQQASLAQSLMDHMRLLKQGVEEEAAAACPPEFRLENAYVDPVAKVEALSAQLIILAEKLERALSSRSSSSQREAPPRRADLHTSASLGCLSQRSYEQTGSPRRTRVIHQKQSSQELAELPHLLTSKVLELQQGLNKICAASKEAENTTSPERETNTEDDDSECATATFVVRLNRPPAPVVEEVPSSPQAFWRRVPVQSERSSSTSSSSSEYGKSDGSYSNDVLAVLERKSQSGSSQPEECETKPPSGRQEDETPFDPKMPVRNCSLKRSKNFRMESRETWKQQQQSQFVTSVMACETTSEASKLKTRRVSDTHVAYRSQEGTSVIVPTVRKIFSPVQSTNDSIIGYVISDSPSGEPGKQEAPPWRRVRDSQSASPALPRKILAGGSPESSPLRPRRFLGDGANLPPPFPRSPTPCRKNGEPKVSSPSIKQMVAKYNQRFGDQTGPEPRATTPVWRSPVLERRDGQVKAQMARYQDDIKKALQDGFTGARWSKTVQKSASAGAIRFPQTQPQEPPPLLKSSSAGLIKCPTAPTDVPLTPPPPPPRKHFELPKLEIRDPIDSTSTKETPPSPLDESIDQTLKEYRKKPASPLQFSRLFQMGNMRVHRAPCVRALKLKRAKEEFLSRGPGSISAFFGEPGCRLSQASAGSGSSYEDLLLGGGGGEEGITKSASAGMINVEANTYHRLAAGPSTLEASKSVSELKPARKASGSSLFGFSNLASKFRKVRLRKKECLNTVSQLCRQSLLVDLNMAQDKKVLASSSVTRDSTPSTLTNPESRSCPNSPEWIRKNLKR</sequence>
<dbReference type="EMBL" id="CADEPI010000048">
    <property type="protein sequence ID" value="CAB3369871.1"/>
    <property type="molecule type" value="Genomic_DNA"/>
</dbReference>
<feature type="coiled-coil region" evidence="1">
    <location>
        <begin position="872"/>
        <end position="906"/>
    </location>
</feature>
<feature type="region of interest" description="Disordered" evidence="2">
    <location>
        <begin position="406"/>
        <end position="441"/>
    </location>
</feature>
<feature type="compositionally biased region" description="Basic residues" evidence="2">
    <location>
        <begin position="716"/>
        <end position="727"/>
    </location>
</feature>
<proteinExistence type="predicted"/>
<feature type="region of interest" description="Disordered" evidence="2">
    <location>
        <begin position="1099"/>
        <end position="1167"/>
    </location>
</feature>
<keyword evidence="4" id="KW-1185">Reference proteome</keyword>
<feature type="compositionally biased region" description="Polar residues" evidence="2">
    <location>
        <begin position="988"/>
        <end position="1006"/>
    </location>
</feature>
<protein>
    <submittedName>
        <fullName evidence="3">Uncharacterized protein</fullName>
    </submittedName>
</protein>
<keyword evidence="1" id="KW-0175">Coiled coil</keyword>
<feature type="compositionally biased region" description="Low complexity" evidence="2">
    <location>
        <begin position="969"/>
        <end position="978"/>
    </location>
</feature>
<dbReference type="OrthoDB" id="8197657at2759"/>
<feature type="compositionally biased region" description="Basic and acidic residues" evidence="2">
    <location>
        <begin position="1047"/>
        <end position="1060"/>
    </location>
</feature>
<reference evidence="3 4" key="1">
    <citation type="submission" date="2020-04" db="EMBL/GenBank/DDBJ databases">
        <authorList>
            <person name="Alioto T."/>
            <person name="Alioto T."/>
            <person name="Gomez Garrido J."/>
        </authorList>
    </citation>
    <scope>NUCLEOTIDE SEQUENCE [LARGE SCALE GENOMIC DNA]</scope>
</reference>
<feature type="region of interest" description="Disordered" evidence="2">
    <location>
        <begin position="690"/>
        <end position="739"/>
    </location>
</feature>
<evidence type="ECO:0000313" key="3">
    <source>
        <dbReference type="EMBL" id="CAB3369871.1"/>
    </source>
</evidence>
<feature type="compositionally biased region" description="Basic and acidic residues" evidence="2">
    <location>
        <begin position="1450"/>
        <end position="1463"/>
    </location>
</feature>
<feature type="region of interest" description="Disordered" evidence="2">
    <location>
        <begin position="969"/>
        <end position="1019"/>
    </location>
</feature>
<dbReference type="Proteomes" id="UP000494165">
    <property type="component" value="Unassembled WGS sequence"/>
</dbReference>
<feature type="coiled-coil region" evidence="1">
    <location>
        <begin position="66"/>
        <end position="99"/>
    </location>
</feature>
<feature type="region of interest" description="Disordered" evidence="2">
    <location>
        <begin position="236"/>
        <end position="279"/>
    </location>
</feature>
<feature type="compositionally biased region" description="Polar residues" evidence="2">
    <location>
        <begin position="1662"/>
        <end position="1685"/>
    </location>
</feature>
<feature type="region of interest" description="Disordered" evidence="2">
    <location>
        <begin position="1252"/>
        <end position="1331"/>
    </location>
</feature>
<organism evidence="3 4">
    <name type="scientific">Cloeon dipterum</name>
    <dbReference type="NCBI Taxonomy" id="197152"/>
    <lineage>
        <taxon>Eukaryota</taxon>
        <taxon>Metazoa</taxon>
        <taxon>Ecdysozoa</taxon>
        <taxon>Arthropoda</taxon>
        <taxon>Hexapoda</taxon>
        <taxon>Insecta</taxon>
        <taxon>Pterygota</taxon>
        <taxon>Palaeoptera</taxon>
        <taxon>Ephemeroptera</taxon>
        <taxon>Pisciforma</taxon>
        <taxon>Baetidae</taxon>
        <taxon>Cloeon</taxon>
    </lineage>
</organism>
<evidence type="ECO:0000313" key="4">
    <source>
        <dbReference type="Proteomes" id="UP000494165"/>
    </source>
</evidence>
<feature type="region of interest" description="Disordered" evidence="2">
    <location>
        <begin position="23"/>
        <end position="50"/>
    </location>
</feature>
<gene>
    <name evidence="3" type="ORF">CLODIP_2_CD14063</name>
</gene>
<name>A0A8S1CLT0_9INSE</name>
<evidence type="ECO:0000256" key="2">
    <source>
        <dbReference type="SAM" id="MobiDB-lite"/>
    </source>
</evidence>
<feature type="region of interest" description="Disordered" evidence="2">
    <location>
        <begin position="365"/>
        <end position="385"/>
    </location>
</feature>
<feature type="compositionally biased region" description="Basic and acidic residues" evidence="2">
    <location>
        <begin position="691"/>
        <end position="715"/>
    </location>
</feature>
<feature type="region of interest" description="Disordered" evidence="2">
    <location>
        <begin position="1661"/>
        <end position="1696"/>
    </location>
</feature>
<feature type="coiled-coil region" evidence="1">
    <location>
        <begin position="530"/>
        <end position="581"/>
    </location>
</feature>
<accession>A0A8S1CLT0</accession>
<feature type="compositionally biased region" description="Low complexity" evidence="2">
    <location>
        <begin position="38"/>
        <end position="49"/>
    </location>
</feature>
<feature type="compositionally biased region" description="Basic and acidic residues" evidence="2">
    <location>
        <begin position="257"/>
        <end position="278"/>
    </location>
</feature>
<feature type="region of interest" description="Disordered" evidence="2">
    <location>
        <begin position="1407"/>
        <end position="1478"/>
    </location>
</feature>